<organism evidence="2">
    <name type="scientific">marine sediment metagenome</name>
    <dbReference type="NCBI Taxonomy" id="412755"/>
    <lineage>
        <taxon>unclassified sequences</taxon>
        <taxon>metagenomes</taxon>
        <taxon>ecological metagenomes</taxon>
    </lineage>
</organism>
<name>A0A0F9FQJ7_9ZZZZ</name>
<gene>
    <name evidence="2" type="ORF">LCGC14_2213750</name>
</gene>
<dbReference type="AlphaFoldDB" id="A0A0F9FQJ7"/>
<proteinExistence type="predicted"/>
<sequence length="95" mass="11478">MSVVKKVLRKLRKTRRPPPPRDTSMDWLVQIRAKQNAQAAWEQDKIIKRDDNFKKLLIGQKKYRAQQDAEKERQEDINEVRLKNLKKARRARRTK</sequence>
<protein>
    <submittedName>
        <fullName evidence="2">Uncharacterized protein</fullName>
    </submittedName>
</protein>
<feature type="region of interest" description="Disordered" evidence="1">
    <location>
        <begin position="1"/>
        <end position="24"/>
    </location>
</feature>
<dbReference type="EMBL" id="LAZR01029432">
    <property type="protein sequence ID" value="KKL59595.1"/>
    <property type="molecule type" value="Genomic_DNA"/>
</dbReference>
<evidence type="ECO:0000256" key="1">
    <source>
        <dbReference type="SAM" id="MobiDB-lite"/>
    </source>
</evidence>
<comment type="caution">
    <text evidence="2">The sequence shown here is derived from an EMBL/GenBank/DDBJ whole genome shotgun (WGS) entry which is preliminary data.</text>
</comment>
<accession>A0A0F9FQJ7</accession>
<evidence type="ECO:0000313" key="2">
    <source>
        <dbReference type="EMBL" id="KKL59595.1"/>
    </source>
</evidence>
<reference evidence="2" key="1">
    <citation type="journal article" date="2015" name="Nature">
        <title>Complex archaea that bridge the gap between prokaryotes and eukaryotes.</title>
        <authorList>
            <person name="Spang A."/>
            <person name="Saw J.H."/>
            <person name="Jorgensen S.L."/>
            <person name="Zaremba-Niedzwiedzka K."/>
            <person name="Martijn J."/>
            <person name="Lind A.E."/>
            <person name="van Eijk R."/>
            <person name="Schleper C."/>
            <person name="Guy L."/>
            <person name="Ettema T.J."/>
        </authorList>
    </citation>
    <scope>NUCLEOTIDE SEQUENCE</scope>
</reference>
<feature type="compositionally biased region" description="Basic residues" evidence="1">
    <location>
        <begin position="1"/>
        <end position="18"/>
    </location>
</feature>